<gene>
    <name evidence="1" type="ORF">Ddye_026342</name>
</gene>
<organism evidence="1 2">
    <name type="scientific">Dipteronia dyeriana</name>
    <dbReference type="NCBI Taxonomy" id="168575"/>
    <lineage>
        <taxon>Eukaryota</taxon>
        <taxon>Viridiplantae</taxon>
        <taxon>Streptophyta</taxon>
        <taxon>Embryophyta</taxon>
        <taxon>Tracheophyta</taxon>
        <taxon>Spermatophyta</taxon>
        <taxon>Magnoliopsida</taxon>
        <taxon>eudicotyledons</taxon>
        <taxon>Gunneridae</taxon>
        <taxon>Pentapetalae</taxon>
        <taxon>rosids</taxon>
        <taxon>malvids</taxon>
        <taxon>Sapindales</taxon>
        <taxon>Sapindaceae</taxon>
        <taxon>Hippocastanoideae</taxon>
        <taxon>Acereae</taxon>
        <taxon>Dipteronia</taxon>
    </lineage>
</organism>
<evidence type="ECO:0000313" key="2">
    <source>
        <dbReference type="Proteomes" id="UP001280121"/>
    </source>
</evidence>
<comment type="caution">
    <text evidence="1">The sequence shown here is derived from an EMBL/GenBank/DDBJ whole genome shotgun (WGS) entry which is preliminary data.</text>
</comment>
<dbReference type="PANTHER" id="PTHR35101">
    <property type="entry name" value="OS02G0162600 PROTEIN"/>
    <property type="match status" value="1"/>
</dbReference>
<protein>
    <submittedName>
        <fullName evidence="1">Uncharacterized protein</fullName>
    </submittedName>
</protein>
<dbReference type="EMBL" id="JANJYI010000008">
    <property type="protein sequence ID" value="KAK2638547.1"/>
    <property type="molecule type" value="Genomic_DNA"/>
</dbReference>
<keyword evidence="2" id="KW-1185">Reference proteome</keyword>
<sequence length="83" mass="9206">MIINQFEMAKFDAARISTEVAPPQFVSVAKRPLTNMLATIFEEENDFGGVDVFESLSSTSICASPTLHLSRVHIDKTFLLRSS</sequence>
<dbReference type="AlphaFoldDB" id="A0AAD9TMK2"/>
<dbReference type="Proteomes" id="UP001280121">
    <property type="component" value="Unassembled WGS sequence"/>
</dbReference>
<dbReference type="PANTHER" id="PTHR35101:SF14">
    <property type="entry name" value="SULFOTRANSFERASE"/>
    <property type="match status" value="1"/>
</dbReference>
<evidence type="ECO:0000313" key="1">
    <source>
        <dbReference type="EMBL" id="KAK2638547.1"/>
    </source>
</evidence>
<proteinExistence type="predicted"/>
<reference evidence="1" key="1">
    <citation type="journal article" date="2023" name="Plant J.">
        <title>Genome sequences and population genomics provide insights into the demographic history, inbreeding, and mutation load of two 'living fossil' tree species of Dipteronia.</title>
        <authorList>
            <person name="Feng Y."/>
            <person name="Comes H.P."/>
            <person name="Chen J."/>
            <person name="Zhu S."/>
            <person name="Lu R."/>
            <person name="Zhang X."/>
            <person name="Li P."/>
            <person name="Qiu J."/>
            <person name="Olsen K.M."/>
            <person name="Qiu Y."/>
        </authorList>
    </citation>
    <scope>NUCLEOTIDE SEQUENCE</scope>
    <source>
        <strain evidence="1">KIB01</strain>
    </source>
</reference>
<accession>A0AAD9TMK2</accession>
<name>A0AAD9TMK2_9ROSI</name>